<dbReference type="Proteomes" id="UP000242699">
    <property type="component" value="Unassembled WGS sequence"/>
</dbReference>
<evidence type="ECO:0000256" key="1">
    <source>
        <dbReference type="ARBA" id="ARBA00022475"/>
    </source>
</evidence>
<feature type="transmembrane region" description="Helical" evidence="11">
    <location>
        <begin position="12"/>
        <end position="33"/>
    </location>
</feature>
<evidence type="ECO:0000259" key="12">
    <source>
        <dbReference type="Pfam" id="PF01435"/>
    </source>
</evidence>
<keyword evidence="4" id="KW-0479">Metal-binding</keyword>
<evidence type="ECO:0000256" key="9">
    <source>
        <dbReference type="ARBA" id="ARBA00023136"/>
    </source>
</evidence>
<keyword evidence="6 10" id="KW-0862">Zinc</keyword>
<evidence type="ECO:0000313" key="13">
    <source>
        <dbReference type="EMBL" id="PSR31102.1"/>
    </source>
</evidence>
<evidence type="ECO:0000256" key="8">
    <source>
        <dbReference type="ARBA" id="ARBA00023049"/>
    </source>
</evidence>
<dbReference type="Gene3D" id="3.30.2010.10">
    <property type="entry name" value="Metalloproteases ('zincins'), catalytic domain"/>
    <property type="match status" value="1"/>
</dbReference>
<keyword evidence="7 11" id="KW-1133">Transmembrane helix</keyword>
<comment type="similarity">
    <text evidence="10">Belongs to the peptidase M48 family.</text>
</comment>
<dbReference type="PANTHER" id="PTHR43221">
    <property type="entry name" value="PROTEASE HTPX"/>
    <property type="match status" value="1"/>
</dbReference>
<name>A0A2T2X9D5_9FIRM</name>
<organism evidence="13 14">
    <name type="scientific">Sulfobacillus benefaciens</name>
    <dbReference type="NCBI Taxonomy" id="453960"/>
    <lineage>
        <taxon>Bacteria</taxon>
        <taxon>Bacillati</taxon>
        <taxon>Bacillota</taxon>
        <taxon>Clostridia</taxon>
        <taxon>Eubacteriales</taxon>
        <taxon>Clostridiales Family XVII. Incertae Sedis</taxon>
        <taxon>Sulfobacillus</taxon>
    </lineage>
</organism>
<evidence type="ECO:0000256" key="2">
    <source>
        <dbReference type="ARBA" id="ARBA00022670"/>
    </source>
</evidence>
<feature type="transmembrane region" description="Helical" evidence="11">
    <location>
        <begin position="151"/>
        <end position="172"/>
    </location>
</feature>
<comment type="caution">
    <text evidence="13">The sequence shown here is derived from an EMBL/GenBank/DDBJ whole genome shotgun (WGS) entry which is preliminary data.</text>
</comment>
<sequence length="306" mass="34600">MKSWQRPDFSLISRMLMVLAGIMGLDILFIWFIHHELQWPWLFEAMVGVIVAVVMMLGGIVLSPRLFMEQAGEPLDPQWQERVERLAFLADISVPTLYMVSSPIANAFTVRSWTGKGYAIIVTSALLNNLTEEEFDAVIAHELAHIAHHDITMILVAGSLNLILSALIQRWWILGNLMSFRGSSNASNPLGLVMAGITLTWLVSTLLVRMFSRQRELAADETASILLGTPFHLIRALESCDVINQRYVKGRQSQTRRHDSALAKDLRSVQTAQVVGFTWSGVTKWSFLSSHPATRQRISRLQRYWD</sequence>
<dbReference type="InterPro" id="IPR001915">
    <property type="entry name" value="Peptidase_M48"/>
</dbReference>
<dbReference type="AlphaFoldDB" id="A0A2T2X9D5"/>
<keyword evidence="5 10" id="KW-0378">Hydrolase</keyword>
<proteinExistence type="inferred from homology"/>
<keyword evidence="9 11" id="KW-0472">Membrane</keyword>
<feature type="transmembrane region" description="Helical" evidence="11">
    <location>
        <begin position="192"/>
        <end position="211"/>
    </location>
</feature>
<evidence type="ECO:0000256" key="6">
    <source>
        <dbReference type="ARBA" id="ARBA00022833"/>
    </source>
</evidence>
<evidence type="ECO:0000256" key="7">
    <source>
        <dbReference type="ARBA" id="ARBA00022989"/>
    </source>
</evidence>
<comment type="cofactor">
    <cofactor evidence="10">
        <name>Zn(2+)</name>
        <dbReference type="ChEBI" id="CHEBI:29105"/>
    </cofactor>
    <text evidence="10">Binds 1 zinc ion per subunit.</text>
</comment>
<accession>A0A2T2X9D5</accession>
<keyword evidence="1" id="KW-1003">Cell membrane</keyword>
<dbReference type="Pfam" id="PF01435">
    <property type="entry name" value="Peptidase_M48"/>
    <property type="match status" value="1"/>
</dbReference>
<dbReference type="InterPro" id="IPR050083">
    <property type="entry name" value="HtpX_protease"/>
</dbReference>
<keyword evidence="8 10" id="KW-0482">Metalloprotease</keyword>
<feature type="domain" description="Peptidase M48" evidence="12">
    <location>
        <begin position="77"/>
        <end position="303"/>
    </location>
</feature>
<protein>
    <recommendedName>
        <fullName evidence="12">Peptidase M48 domain-containing protein</fullName>
    </recommendedName>
</protein>
<dbReference type="GO" id="GO:0046872">
    <property type="term" value="F:metal ion binding"/>
    <property type="evidence" value="ECO:0007669"/>
    <property type="project" value="UniProtKB-KW"/>
</dbReference>
<dbReference type="GO" id="GO:0004222">
    <property type="term" value="F:metalloendopeptidase activity"/>
    <property type="evidence" value="ECO:0007669"/>
    <property type="project" value="InterPro"/>
</dbReference>
<reference evidence="13 14" key="1">
    <citation type="journal article" date="2014" name="BMC Genomics">
        <title>Comparison of environmental and isolate Sulfobacillus genomes reveals diverse carbon, sulfur, nitrogen, and hydrogen metabolisms.</title>
        <authorList>
            <person name="Justice N.B."/>
            <person name="Norman A."/>
            <person name="Brown C.T."/>
            <person name="Singh A."/>
            <person name="Thomas B.C."/>
            <person name="Banfield J.F."/>
        </authorList>
    </citation>
    <scope>NUCLEOTIDE SEQUENCE [LARGE SCALE GENOMIC DNA]</scope>
    <source>
        <strain evidence="13">AMDSBA1</strain>
    </source>
</reference>
<evidence type="ECO:0000313" key="14">
    <source>
        <dbReference type="Proteomes" id="UP000242699"/>
    </source>
</evidence>
<keyword evidence="2 10" id="KW-0645">Protease</keyword>
<evidence type="ECO:0000256" key="5">
    <source>
        <dbReference type="ARBA" id="ARBA00022801"/>
    </source>
</evidence>
<evidence type="ECO:0000256" key="11">
    <source>
        <dbReference type="SAM" id="Phobius"/>
    </source>
</evidence>
<dbReference type="PANTHER" id="PTHR43221:SF2">
    <property type="entry name" value="PROTEASE HTPX HOMOLOG"/>
    <property type="match status" value="1"/>
</dbReference>
<dbReference type="EMBL" id="PXYT01000004">
    <property type="protein sequence ID" value="PSR31102.1"/>
    <property type="molecule type" value="Genomic_DNA"/>
</dbReference>
<keyword evidence="3 11" id="KW-0812">Transmembrane</keyword>
<evidence type="ECO:0000256" key="3">
    <source>
        <dbReference type="ARBA" id="ARBA00022692"/>
    </source>
</evidence>
<dbReference type="GO" id="GO:0006508">
    <property type="term" value="P:proteolysis"/>
    <property type="evidence" value="ECO:0007669"/>
    <property type="project" value="UniProtKB-KW"/>
</dbReference>
<feature type="transmembrane region" description="Helical" evidence="11">
    <location>
        <begin position="39"/>
        <end position="62"/>
    </location>
</feature>
<evidence type="ECO:0000256" key="4">
    <source>
        <dbReference type="ARBA" id="ARBA00022723"/>
    </source>
</evidence>
<evidence type="ECO:0000256" key="10">
    <source>
        <dbReference type="RuleBase" id="RU003983"/>
    </source>
</evidence>
<gene>
    <name evidence="13" type="ORF">C7B43_03100</name>
</gene>